<proteinExistence type="predicted"/>
<organism evidence="2 3">
    <name type="scientific">Lactobacillus kimbladii</name>
    <dbReference type="NCBI Taxonomy" id="1218506"/>
    <lineage>
        <taxon>Bacteria</taxon>
        <taxon>Bacillati</taxon>
        <taxon>Bacillota</taxon>
        <taxon>Bacilli</taxon>
        <taxon>Lactobacillales</taxon>
        <taxon>Lactobacillaceae</taxon>
        <taxon>Lactobacillus</taxon>
    </lineage>
</organism>
<feature type="transmembrane region" description="Helical" evidence="1">
    <location>
        <begin position="41"/>
        <end position="61"/>
    </location>
</feature>
<dbReference type="RefSeq" id="WP_046332209.1">
    <property type="nucleotide sequence ID" value="NZ_JBHTBO010000014.1"/>
</dbReference>
<comment type="caution">
    <text evidence="2">The sequence shown here is derived from an EMBL/GenBank/DDBJ whole genome shotgun (WGS) entry which is preliminary data.</text>
</comment>
<evidence type="ECO:0000313" key="2">
    <source>
        <dbReference type="EMBL" id="KJY57883.1"/>
    </source>
</evidence>
<protein>
    <submittedName>
        <fullName evidence="2">Branched chain amino acid ABC transporter</fullName>
    </submittedName>
</protein>
<dbReference type="Proteomes" id="UP000033612">
    <property type="component" value="Unassembled WGS sequence"/>
</dbReference>
<dbReference type="EMBL" id="JXLH01000015">
    <property type="protein sequence ID" value="KJY57883.1"/>
    <property type="molecule type" value="Genomic_DNA"/>
</dbReference>
<dbReference type="AlphaFoldDB" id="A0A0F4LHS2"/>
<dbReference type="OrthoDB" id="7870017at2"/>
<sequence length="107" mass="11842">MSSSEYILTTIMFCGITTLLSRVIPFVLLKKFTLPPKLVEFLSFVPIVIMAALWFSNLLIAKPGHLPQFNMQYALASLPTFISAIISKSLLIIVIVGMTSLAVLRLI</sequence>
<feature type="transmembrane region" description="Helical" evidence="1">
    <location>
        <begin position="6"/>
        <end position="29"/>
    </location>
</feature>
<gene>
    <name evidence="2" type="ORF">JF75_10900</name>
</gene>
<keyword evidence="1" id="KW-0812">Transmembrane</keyword>
<keyword evidence="3" id="KW-1185">Reference proteome</keyword>
<name>A0A0F4LHS2_9LACO</name>
<dbReference type="PATRIC" id="fig|1218506.3.peg.1153"/>
<dbReference type="HOGENOM" id="CLU_157896_0_0_9"/>
<keyword evidence="1" id="KW-0472">Membrane</keyword>
<evidence type="ECO:0000256" key="1">
    <source>
        <dbReference type="SAM" id="Phobius"/>
    </source>
</evidence>
<dbReference type="Pfam" id="PF05437">
    <property type="entry name" value="AzlD"/>
    <property type="match status" value="1"/>
</dbReference>
<reference evidence="2 3" key="1">
    <citation type="submission" date="2015-01" db="EMBL/GenBank/DDBJ databases">
        <title>Comparative genomics of the lactic acid bacteria isolated from the honey bee gut.</title>
        <authorList>
            <person name="Ellegaard K.M."/>
            <person name="Tamarit D."/>
            <person name="Javelind E."/>
            <person name="Olofsson T."/>
            <person name="Andersson S.G."/>
            <person name="Vasquez A."/>
        </authorList>
    </citation>
    <scope>NUCLEOTIDE SEQUENCE [LARGE SCALE GENOMIC DNA]</scope>
    <source>
        <strain evidence="2 3">Hma2</strain>
    </source>
</reference>
<dbReference type="STRING" id="1218506.JF75_10900"/>
<evidence type="ECO:0000313" key="3">
    <source>
        <dbReference type="Proteomes" id="UP000033612"/>
    </source>
</evidence>
<accession>A0A0F4LHS2</accession>
<keyword evidence="1" id="KW-1133">Transmembrane helix</keyword>
<feature type="transmembrane region" description="Helical" evidence="1">
    <location>
        <begin position="81"/>
        <end position="104"/>
    </location>
</feature>
<dbReference type="InterPro" id="IPR008407">
    <property type="entry name" value="Brnchd-chn_aa_trnsp_AzlD"/>
</dbReference>